<dbReference type="AlphaFoldDB" id="A0A1I7A6D8"/>
<dbReference type="EMBL" id="FPBA01000007">
    <property type="protein sequence ID" value="SFT70495.1"/>
    <property type="molecule type" value="Genomic_DNA"/>
</dbReference>
<protein>
    <submittedName>
        <fullName evidence="1">Uncharacterized protein</fullName>
    </submittedName>
</protein>
<reference evidence="2" key="1">
    <citation type="submission" date="2016-10" db="EMBL/GenBank/DDBJ databases">
        <authorList>
            <person name="Varghese N."/>
            <person name="Submissions S."/>
        </authorList>
    </citation>
    <scope>NUCLEOTIDE SEQUENCE [LARGE SCALE GENOMIC DNA]</scope>
    <source>
        <strain evidence="2">DSM 46136</strain>
    </source>
</reference>
<sequence length="57" mass="6032">MLLVFHGGGPRHGEVVPAALMASSVLAYEGPGGYQRLEPGQVQNTAEGPTEVWVVRD</sequence>
<name>A0A1I7A6D8_9ACTN</name>
<evidence type="ECO:0000313" key="1">
    <source>
        <dbReference type="EMBL" id="SFT70495.1"/>
    </source>
</evidence>
<dbReference type="RefSeq" id="WP_175551572.1">
    <property type="nucleotide sequence ID" value="NZ_FPBA01000007.1"/>
</dbReference>
<gene>
    <name evidence="1" type="ORF">SAMN05660657_02539</name>
</gene>
<keyword evidence="2" id="KW-1185">Reference proteome</keyword>
<organism evidence="1 2">
    <name type="scientific">Geodermatophilus amargosae</name>
    <dbReference type="NCBI Taxonomy" id="1296565"/>
    <lineage>
        <taxon>Bacteria</taxon>
        <taxon>Bacillati</taxon>
        <taxon>Actinomycetota</taxon>
        <taxon>Actinomycetes</taxon>
        <taxon>Geodermatophilales</taxon>
        <taxon>Geodermatophilaceae</taxon>
        <taxon>Geodermatophilus</taxon>
    </lineage>
</organism>
<evidence type="ECO:0000313" key="2">
    <source>
        <dbReference type="Proteomes" id="UP000199546"/>
    </source>
</evidence>
<proteinExistence type="predicted"/>
<accession>A0A1I7A6D8</accession>
<dbReference type="Proteomes" id="UP000199546">
    <property type="component" value="Unassembled WGS sequence"/>
</dbReference>